<dbReference type="InterPro" id="IPR032675">
    <property type="entry name" value="LRR_dom_sf"/>
</dbReference>
<comment type="caution">
    <text evidence="1">The sequence shown here is derived from an EMBL/GenBank/DDBJ whole genome shotgun (WGS) entry which is preliminary data.</text>
</comment>
<gene>
    <name evidence="1" type="ORF">BVC80_8991g47</name>
</gene>
<dbReference type="Gene3D" id="3.80.10.10">
    <property type="entry name" value="Ribonuclease Inhibitor"/>
    <property type="match status" value="2"/>
</dbReference>
<evidence type="ECO:0008006" key="3">
    <source>
        <dbReference type="Google" id="ProtNLM"/>
    </source>
</evidence>
<dbReference type="Proteomes" id="UP000195402">
    <property type="component" value="Unassembled WGS sequence"/>
</dbReference>
<dbReference type="InParanoid" id="A0A200QBQ4"/>
<accession>A0A200QBQ4</accession>
<keyword evidence="2" id="KW-1185">Reference proteome</keyword>
<dbReference type="EMBL" id="MVGT01002401">
    <property type="protein sequence ID" value="OVA07903.1"/>
    <property type="molecule type" value="Genomic_DNA"/>
</dbReference>
<sequence length="399" mass="45561">MKYCWKVEKIPTSISSLLELEYLNLQADSLVMPPGWLKSLVKLKYLDLSRTLYGAINITPGEINCLSKLQMLDLFASRLKKNWEDEGGPSLEELEGLKKLNYLGISIATFHALKTFVSSHKLQLCTRRLFISDLKDWPDSITSLALSPSLPSSSDSSPSLISLANMINLKELTIRDCPTFEELRISWVAKKITLLTTLEILIIERIPNLKIVWDKIVLQQPHHHHRHQFCCCLFTNLQHVYIVNCGALIKDVTWLIYAQGLKTLHLERIYGLEEVISDDGFAPPPPPPPPQIPMQQQALLVDEKYSYSSNTCTIFSSLKILGLCDLPNLKSIYVHPLAFPCLEEIIVDDCPKLKKLPLDTNSANNNTLKKIEGKTEWWERLEWEDETIKSTFAPYFRAR</sequence>
<dbReference type="InterPro" id="IPR050905">
    <property type="entry name" value="Plant_NBS-LRR"/>
</dbReference>
<name>A0A200QBQ4_MACCD</name>
<dbReference type="PANTHER" id="PTHR33463">
    <property type="entry name" value="NB-ARC DOMAIN-CONTAINING PROTEIN-RELATED"/>
    <property type="match status" value="1"/>
</dbReference>
<organism evidence="1 2">
    <name type="scientific">Macleaya cordata</name>
    <name type="common">Five-seeded plume-poppy</name>
    <name type="synonym">Bocconia cordata</name>
    <dbReference type="NCBI Taxonomy" id="56857"/>
    <lineage>
        <taxon>Eukaryota</taxon>
        <taxon>Viridiplantae</taxon>
        <taxon>Streptophyta</taxon>
        <taxon>Embryophyta</taxon>
        <taxon>Tracheophyta</taxon>
        <taxon>Spermatophyta</taxon>
        <taxon>Magnoliopsida</taxon>
        <taxon>Ranunculales</taxon>
        <taxon>Papaveraceae</taxon>
        <taxon>Papaveroideae</taxon>
        <taxon>Macleaya</taxon>
    </lineage>
</organism>
<dbReference type="AlphaFoldDB" id="A0A200QBQ4"/>
<proteinExistence type="predicted"/>
<dbReference type="OMA" id="AINITPG"/>
<evidence type="ECO:0000313" key="2">
    <source>
        <dbReference type="Proteomes" id="UP000195402"/>
    </source>
</evidence>
<dbReference type="OrthoDB" id="1112588at2759"/>
<protein>
    <recommendedName>
        <fullName evidence="3">Leucine-rich repeat</fullName>
    </recommendedName>
</protein>
<dbReference type="PANTHER" id="PTHR33463:SF218">
    <property type="entry name" value="DISEASE RESISTANCE PROTEIN RPS2-LIKE"/>
    <property type="match status" value="1"/>
</dbReference>
<dbReference type="STRING" id="56857.A0A200QBQ4"/>
<reference evidence="1 2" key="1">
    <citation type="journal article" date="2017" name="Mol. Plant">
        <title>The Genome of Medicinal Plant Macleaya cordata Provides New Insights into Benzylisoquinoline Alkaloids Metabolism.</title>
        <authorList>
            <person name="Liu X."/>
            <person name="Liu Y."/>
            <person name="Huang P."/>
            <person name="Ma Y."/>
            <person name="Qing Z."/>
            <person name="Tang Q."/>
            <person name="Cao H."/>
            <person name="Cheng P."/>
            <person name="Zheng Y."/>
            <person name="Yuan Z."/>
            <person name="Zhou Y."/>
            <person name="Liu J."/>
            <person name="Tang Z."/>
            <person name="Zhuo Y."/>
            <person name="Zhang Y."/>
            <person name="Yu L."/>
            <person name="Huang J."/>
            <person name="Yang P."/>
            <person name="Peng Q."/>
            <person name="Zhang J."/>
            <person name="Jiang W."/>
            <person name="Zhang Z."/>
            <person name="Lin K."/>
            <person name="Ro D.K."/>
            <person name="Chen X."/>
            <person name="Xiong X."/>
            <person name="Shang Y."/>
            <person name="Huang S."/>
            <person name="Zeng J."/>
        </authorList>
    </citation>
    <scope>NUCLEOTIDE SEQUENCE [LARGE SCALE GENOMIC DNA]</scope>
    <source>
        <strain evidence="2">cv. BLH2017</strain>
        <tissue evidence="1">Root</tissue>
    </source>
</reference>
<dbReference type="SUPFAM" id="SSF52058">
    <property type="entry name" value="L domain-like"/>
    <property type="match status" value="1"/>
</dbReference>
<evidence type="ECO:0000313" key="1">
    <source>
        <dbReference type="EMBL" id="OVA07903.1"/>
    </source>
</evidence>